<gene>
    <name evidence="3" type="ORF">DERP_007222</name>
</gene>
<feature type="transmembrane region" description="Helical" evidence="2">
    <location>
        <begin position="12"/>
        <end position="37"/>
    </location>
</feature>
<feature type="compositionally biased region" description="Low complexity" evidence="1">
    <location>
        <begin position="68"/>
        <end position="78"/>
    </location>
</feature>
<evidence type="ECO:0000256" key="1">
    <source>
        <dbReference type="SAM" id="MobiDB-lite"/>
    </source>
</evidence>
<dbReference type="Proteomes" id="UP000887458">
    <property type="component" value="Unassembled WGS sequence"/>
</dbReference>
<keyword evidence="2" id="KW-0472">Membrane</keyword>
<feature type="compositionally biased region" description="Polar residues" evidence="1">
    <location>
        <begin position="55"/>
        <end position="64"/>
    </location>
</feature>
<evidence type="ECO:0000313" key="3">
    <source>
        <dbReference type="EMBL" id="KAH9417225.1"/>
    </source>
</evidence>
<feature type="region of interest" description="Disordered" evidence="1">
    <location>
        <begin position="51"/>
        <end position="83"/>
    </location>
</feature>
<reference evidence="3 4" key="2">
    <citation type="journal article" date="2022" name="Mol. Biol. Evol.">
        <title>Comparative Genomics Reveals Insights into the Divergent Evolution of Astigmatic Mites and Household Pest Adaptations.</title>
        <authorList>
            <person name="Xiong Q."/>
            <person name="Wan A.T."/>
            <person name="Liu X."/>
            <person name="Fung C.S."/>
            <person name="Xiao X."/>
            <person name="Malainual N."/>
            <person name="Hou J."/>
            <person name="Wang L."/>
            <person name="Wang M."/>
            <person name="Yang K.Y."/>
            <person name="Cui Y."/>
            <person name="Leung E.L."/>
            <person name="Nong W."/>
            <person name="Shin S.K."/>
            <person name="Au S.W."/>
            <person name="Jeong K.Y."/>
            <person name="Chew F.T."/>
            <person name="Hui J.H."/>
            <person name="Leung T.F."/>
            <person name="Tungtrongchitr A."/>
            <person name="Zhong N."/>
            <person name="Liu Z."/>
            <person name="Tsui S.K."/>
        </authorList>
    </citation>
    <scope>NUCLEOTIDE SEQUENCE [LARGE SCALE GENOMIC DNA]</scope>
    <source>
        <strain evidence="3">Derp</strain>
    </source>
</reference>
<keyword evidence="4" id="KW-1185">Reference proteome</keyword>
<sequence>MTTYASPRLTKLSLQILISLIFLFGLFMMIISIINVIDLIGHQQRKHYYHQQQHWPSSSSTTKKILNDDPGGNNVNNNDNDDYDDDDDIDHHHHFPSISSPNVQIMFSLLTFGHSIFGIISITKQRSSLLSTYSYILLIIFLIKLIFIIASLAMYTGNEKMDQYLLSTISILIIITLIIEIILVMIVYQFSRLVKRGDAARQEIQSIHSYHRGRSRSQSQIRSLYSGGGGYFNNNDFGSIDPFGGQNQQQQQQRRQTPTPSSILIMTNSRNVSIEPSSIISTTDNFTYYNQNDESMIVDGDYLTPPIYLKLDK</sequence>
<keyword evidence="2" id="KW-1133">Transmembrane helix</keyword>
<protein>
    <submittedName>
        <fullName evidence="3">Uncharacterized protein</fullName>
    </submittedName>
</protein>
<feature type="transmembrane region" description="Helical" evidence="2">
    <location>
        <begin position="135"/>
        <end position="157"/>
    </location>
</feature>
<proteinExistence type="predicted"/>
<feature type="transmembrane region" description="Helical" evidence="2">
    <location>
        <begin position="163"/>
        <end position="188"/>
    </location>
</feature>
<name>A0ABQ8J4D9_DERPT</name>
<comment type="caution">
    <text evidence="3">The sequence shown here is derived from an EMBL/GenBank/DDBJ whole genome shotgun (WGS) entry which is preliminary data.</text>
</comment>
<evidence type="ECO:0000256" key="2">
    <source>
        <dbReference type="SAM" id="Phobius"/>
    </source>
</evidence>
<accession>A0ABQ8J4D9</accession>
<evidence type="ECO:0000313" key="4">
    <source>
        <dbReference type="Proteomes" id="UP000887458"/>
    </source>
</evidence>
<organism evidence="3 4">
    <name type="scientific">Dermatophagoides pteronyssinus</name>
    <name type="common">European house dust mite</name>
    <dbReference type="NCBI Taxonomy" id="6956"/>
    <lineage>
        <taxon>Eukaryota</taxon>
        <taxon>Metazoa</taxon>
        <taxon>Ecdysozoa</taxon>
        <taxon>Arthropoda</taxon>
        <taxon>Chelicerata</taxon>
        <taxon>Arachnida</taxon>
        <taxon>Acari</taxon>
        <taxon>Acariformes</taxon>
        <taxon>Sarcoptiformes</taxon>
        <taxon>Astigmata</taxon>
        <taxon>Psoroptidia</taxon>
        <taxon>Analgoidea</taxon>
        <taxon>Pyroglyphidae</taxon>
        <taxon>Dermatophagoidinae</taxon>
        <taxon>Dermatophagoides</taxon>
    </lineage>
</organism>
<reference evidence="3 4" key="1">
    <citation type="journal article" date="2018" name="J. Allergy Clin. Immunol.">
        <title>High-quality assembly of Dermatophagoides pteronyssinus genome and transcriptome reveals a wide range of novel allergens.</title>
        <authorList>
            <person name="Liu X.Y."/>
            <person name="Yang K.Y."/>
            <person name="Wang M.Q."/>
            <person name="Kwok J.S."/>
            <person name="Zeng X."/>
            <person name="Yang Z."/>
            <person name="Xiao X.J."/>
            <person name="Lau C.P."/>
            <person name="Li Y."/>
            <person name="Huang Z.M."/>
            <person name="Ba J.G."/>
            <person name="Yim A.K."/>
            <person name="Ouyang C.Y."/>
            <person name="Ngai S.M."/>
            <person name="Chan T.F."/>
            <person name="Leung E.L."/>
            <person name="Liu L."/>
            <person name="Liu Z.G."/>
            <person name="Tsui S.K."/>
        </authorList>
    </citation>
    <scope>NUCLEOTIDE SEQUENCE [LARGE SCALE GENOMIC DNA]</scope>
    <source>
        <strain evidence="3">Derp</strain>
    </source>
</reference>
<keyword evidence="2" id="KW-0812">Transmembrane</keyword>
<dbReference type="EMBL" id="NJHN03000077">
    <property type="protein sequence ID" value="KAH9417225.1"/>
    <property type="molecule type" value="Genomic_DNA"/>
</dbReference>